<keyword evidence="6" id="KW-1015">Disulfide bond</keyword>
<dbReference type="AlphaFoldDB" id="A0A139XDT5"/>
<evidence type="ECO:0000256" key="5">
    <source>
        <dbReference type="ARBA" id="ARBA00023078"/>
    </source>
</evidence>
<evidence type="ECO:0000256" key="3">
    <source>
        <dbReference type="ARBA" id="ARBA00023004"/>
    </source>
</evidence>
<evidence type="ECO:0000256" key="2">
    <source>
        <dbReference type="ARBA" id="ARBA00022723"/>
    </source>
</evidence>
<keyword evidence="3" id="KW-0408">Iron</keyword>
<evidence type="ECO:0000256" key="6">
    <source>
        <dbReference type="ARBA" id="ARBA00023157"/>
    </source>
</evidence>
<dbReference type="PROSITE" id="PS51296">
    <property type="entry name" value="RIESKE"/>
    <property type="match status" value="1"/>
</dbReference>
<feature type="domain" description="Rieske" evidence="8">
    <location>
        <begin position="43"/>
        <end position="140"/>
    </location>
</feature>
<evidence type="ECO:0000313" key="9">
    <source>
        <dbReference type="EMBL" id="KYC42859.1"/>
    </source>
</evidence>
<evidence type="ECO:0000256" key="4">
    <source>
        <dbReference type="ARBA" id="ARBA00023014"/>
    </source>
</evidence>
<keyword evidence="2" id="KW-0479">Metal-binding</keyword>
<dbReference type="GO" id="GO:0051537">
    <property type="term" value="F:2 iron, 2 sulfur cluster binding"/>
    <property type="evidence" value="ECO:0007669"/>
    <property type="project" value="UniProtKB-KW"/>
</dbReference>
<gene>
    <name evidence="9" type="ORF">WA1_12095</name>
</gene>
<organism evidence="9 10">
    <name type="scientific">Scytonema hofmannii PCC 7110</name>
    <dbReference type="NCBI Taxonomy" id="128403"/>
    <lineage>
        <taxon>Bacteria</taxon>
        <taxon>Bacillati</taxon>
        <taxon>Cyanobacteriota</taxon>
        <taxon>Cyanophyceae</taxon>
        <taxon>Nostocales</taxon>
        <taxon>Scytonemataceae</taxon>
        <taxon>Scytonema</taxon>
    </lineage>
</organism>
<dbReference type="OrthoDB" id="9767869at2"/>
<dbReference type="PANTHER" id="PTHR10134">
    <property type="entry name" value="CYTOCHROME B-C1 COMPLEX SUBUNIT RIESKE, MITOCHONDRIAL"/>
    <property type="match status" value="1"/>
</dbReference>
<dbReference type="GO" id="GO:0046872">
    <property type="term" value="F:metal ion binding"/>
    <property type="evidence" value="ECO:0007669"/>
    <property type="project" value="UniProtKB-KW"/>
</dbReference>
<dbReference type="STRING" id="128403.WA1_12095"/>
<dbReference type="Pfam" id="PF00355">
    <property type="entry name" value="Rieske"/>
    <property type="match status" value="1"/>
</dbReference>
<reference evidence="9 10" key="1">
    <citation type="journal article" date="2013" name="Genome Biol. Evol.">
        <title>Genomes of Stigonematalean cyanobacteria (subsection V) and the evolution of oxygenic photosynthesis from prokaryotes to plastids.</title>
        <authorList>
            <person name="Dagan T."/>
            <person name="Roettger M."/>
            <person name="Stucken K."/>
            <person name="Landan G."/>
            <person name="Koch R."/>
            <person name="Major P."/>
            <person name="Gould S.B."/>
            <person name="Goremykin V.V."/>
            <person name="Rippka R."/>
            <person name="Tandeau de Marsac N."/>
            <person name="Gugger M."/>
            <person name="Lockhart P.J."/>
            <person name="Allen J.F."/>
            <person name="Brune I."/>
            <person name="Maus I."/>
            <person name="Puhler A."/>
            <person name="Martin W.F."/>
        </authorList>
    </citation>
    <scope>NUCLEOTIDE SEQUENCE [LARGE SCALE GENOMIC DNA]</scope>
    <source>
        <strain evidence="9 10">PCC 7110</strain>
    </source>
</reference>
<dbReference type="GO" id="GO:0016020">
    <property type="term" value="C:membrane"/>
    <property type="evidence" value="ECO:0007669"/>
    <property type="project" value="InterPro"/>
</dbReference>
<dbReference type="RefSeq" id="WP_017749139.1">
    <property type="nucleotide sequence ID" value="NZ_KQ976354.1"/>
</dbReference>
<dbReference type="PRINTS" id="PR00162">
    <property type="entry name" value="RIESKE"/>
</dbReference>
<dbReference type="EMBL" id="ANNX02000016">
    <property type="protein sequence ID" value="KYC42859.1"/>
    <property type="molecule type" value="Genomic_DNA"/>
</dbReference>
<comment type="cofactor">
    <cofactor evidence="7">
        <name>[2Fe-2S] cluster</name>
        <dbReference type="ChEBI" id="CHEBI:190135"/>
    </cofactor>
</comment>
<dbReference type="GO" id="GO:0004497">
    <property type="term" value="F:monooxygenase activity"/>
    <property type="evidence" value="ECO:0007669"/>
    <property type="project" value="UniProtKB-ARBA"/>
</dbReference>
<evidence type="ECO:0000256" key="7">
    <source>
        <dbReference type="ARBA" id="ARBA00034078"/>
    </source>
</evidence>
<evidence type="ECO:0000313" key="10">
    <source>
        <dbReference type="Proteomes" id="UP000076925"/>
    </source>
</evidence>
<keyword evidence="10" id="KW-1185">Reference proteome</keyword>
<keyword evidence="1" id="KW-0001">2Fe-2S</keyword>
<protein>
    <submittedName>
        <fullName evidence="9">Cytochrome B6</fullName>
    </submittedName>
</protein>
<proteinExistence type="predicted"/>
<dbReference type="InterPro" id="IPR005805">
    <property type="entry name" value="Rieske_Fe-S_prot_C"/>
</dbReference>
<dbReference type="Proteomes" id="UP000076925">
    <property type="component" value="Unassembled WGS sequence"/>
</dbReference>
<dbReference type="PROSITE" id="PS51257">
    <property type="entry name" value="PROKAR_LIPOPROTEIN"/>
    <property type="match status" value="1"/>
</dbReference>
<keyword evidence="4" id="KW-0411">Iron-sulfur</keyword>
<dbReference type="InterPro" id="IPR036922">
    <property type="entry name" value="Rieske_2Fe-2S_sf"/>
</dbReference>
<dbReference type="InterPro" id="IPR014349">
    <property type="entry name" value="Rieske_Fe-S_prot"/>
</dbReference>
<dbReference type="CDD" id="cd03467">
    <property type="entry name" value="Rieske"/>
    <property type="match status" value="1"/>
</dbReference>
<keyword evidence="5" id="KW-0793">Thylakoid</keyword>
<evidence type="ECO:0000259" key="8">
    <source>
        <dbReference type="PROSITE" id="PS51296"/>
    </source>
</evidence>
<accession>A0A139XDT5</accession>
<dbReference type="Gene3D" id="2.102.10.10">
    <property type="entry name" value="Rieske [2Fe-2S] iron-sulphur domain"/>
    <property type="match status" value="1"/>
</dbReference>
<evidence type="ECO:0000256" key="1">
    <source>
        <dbReference type="ARBA" id="ARBA00022714"/>
    </source>
</evidence>
<name>A0A139XDT5_9CYAN</name>
<dbReference type="InterPro" id="IPR017941">
    <property type="entry name" value="Rieske_2Fe-2S"/>
</dbReference>
<dbReference type="SUPFAM" id="SSF50022">
    <property type="entry name" value="ISP domain"/>
    <property type="match status" value="1"/>
</dbReference>
<sequence length="143" mass="15062">MERREFIGWVGVAGVASSLPGVITSCSYQNQSPASPPRADGFQAVGTVADLDKNGQIFNEKFAGNKVLIVRDPKNTSQVLAVNPVCTHAGCDVGWKKDENSFVCPCHGSKFAADGKVINGPADKPIPTYTAKVEGDEVLVKAG</sequence>
<dbReference type="GO" id="GO:0016705">
    <property type="term" value="F:oxidoreductase activity, acting on paired donors, with incorporation or reduction of molecular oxygen"/>
    <property type="evidence" value="ECO:0007669"/>
    <property type="project" value="UniProtKB-ARBA"/>
</dbReference>
<comment type="caution">
    <text evidence="9">The sequence shown here is derived from an EMBL/GenBank/DDBJ whole genome shotgun (WGS) entry which is preliminary data.</text>
</comment>